<feature type="transmembrane region" description="Helical" evidence="1">
    <location>
        <begin position="71"/>
        <end position="91"/>
    </location>
</feature>
<reference evidence="2" key="1">
    <citation type="submission" date="2020-02" db="EMBL/GenBank/DDBJ databases">
        <authorList>
            <person name="Meier V. D."/>
        </authorList>
    </citation>
    <scope>NUCLEOTIDE SEQUENCE</scope>
    <source>
        <strain evidence="2">AVDCRST_MAG11</strain>
    </source>
</reference>
<keyword evidence="1" id="KW-1133">Transmembrane helix</keyword>
<evidence type="ECO:0000313" key="2">
    <source>
        <dbReference type="EMBL" id="CAA9352916.1"/>
    </source>
</evidence>
<feature type="transmembrane region" description="Helical" evidence="1">
    <location>
        <begin position="37"/>
        <end position="64"/>
    </location>
</feature>
<protein>
    <recommendedName>
        <fullName evidence="3">DoxX family protein</fullName>
    </recommendedName>
</protein>
<keyword evidence="1" id="KW-0472">Membrane</keyword>
<sequence length="138" mass="15068">MKPRSLLLLRASLGLLMLIWGVDKLVNVEHGLTVSARFYLGAFSSATLLKAFGVAQIALGALVVLGVARRYAYPVLLAVTGATLLGVWRSVVDPWGWYLAGANVLFYPSLIIFAGSLVLWAFRDEDRLALDHRRAAAR</sequence>
<gene>
    <name evidence="2" type="ORF">AVDCRST_MAG11-3628</name>
</gene>
<evidence type="ECO:0008006" key="3">
    <source>
        <dbReference type="Google" id="ProtNLM"/>
    </source>
</evidence>
<accession>A0A6J4M8P7</accession>
<dbReference type="EMBL" id="CADCTU010000778">
    <property type="protein sequence ID" value="CAA9352916.1"/>
    <property type="molecule type" value="Genomic_DNA"/>
</dbReference>
<dbReference type="AlphaFoldDB" id="A0A6J4M8P7"/>
<keyword evidence="1" id="KW-0812">Transmembrane</keyword>
<organism evidence="2">
    <name type="scientific">uncultured Gemmatimonadaceae bacterium</name>
    <dbReference type="NCBI Taxonomy" id="246130"/>
    <lineage>
        <taxon>Bacteria</taxon>
        <taxon>Pseudomonadati</taxon>
        <taxon>Gemmatimonadota</taxon>
        <taxon>Gemmatimonadia</taxon>
        <taxon>Gemmatimonadales</taxon>
        <taxon>Gemmatimonadaceae</taxon>
        <taxon>environmental samples</taxon>
    </lineage>
</organism>
<name>A0A6J4M8P7_9BACT</name>
<feature type="transmembrane region" description="Helical" evidence="1">
    <location>
        <begin position="97"/>
        <end position="122"/>
    </location>
</feature>
<evidence type="ECO:0000256" key="1">
    <source>
        <dbReference type="SAM" id="Phobius"/>
    </source>
</evidence>
<proteinExistence type="predicted"/>